<accession>A0ABS7TMV0</accession>
<evidence type="ECO:0000313" key="4">
    <source>
        <dbReference type="Proteomes" id="UP001139031"/>
    </source>
</evidence>
<feature type="region of interest" description="Disordered" evidence="1">
    <location>
        <begin position="69"/>
        <end position="162"/>
    </location>
</feature>
<feature type="transmembrane region" description="Helical" evidence="2">
    <location>
        <begin position="21"/>
        <end position="44"/>
    </location>
</feature>
<feature type="compositionally biased region" description="Basic and acidic residues" evidence="1">
    <location>
        <begin position="113"/>
        <end position="137"/>
    </location>
</feature>
<comment type="caution">
    <text evidence="3">The sequence shown here is derived from an EMBL/GenBank/DDBJ whole genome shotgun (WGS) entry which is preliminary data.</text>
</comment>
<evidence type="ECO:0000313" key="3">
    <source>
        <dbReference type="EMBL" id="MBZ5709563.1"/>
    </source>
</evidence>
<dbReference type="EMBL" id="JAIRAU010000008">
    <property type="protein sequence ID" value="MBZ5709563.1"/>
    <property type="molecule type" value="Genomic_DNA"/>
</dbReference>
<reference evidence="3" key="1">
    <citation type="submission" date="2021-08" db="EMBL/GenBank/DDBJ databases">
        <authorList>
            <person name="Stevens D.C."/>
        </authorList>
    </citation>
    <scope>NUCLEOTIDE SEQUENCE</scope>
    <source>
        <strain evidence="3">DSM 53165</strain>
    </source>
</reference>
<evidence type="ECO:0008006" key="5">
    <source>
        <dbReference type="Google" id="ProtNLM"/>
    </source>
</evidence>
<evidence type="ECO:0000256" key="1">
    <source>
        <dbReference type="SAM" id="MobiDB-lite"/>
    </source>
</evidence>
<evidence type="ECO:0000256" key="2">
    <source>
        <dbReference type="SAM" id="Phobius"/>
    </source>
</evidence>
<keyword evidence="4" id="KW-1185">Reference proteome</keyword>
<dbReference type="RefSeq" id="WP_224191341.1">
    <property type="nucleotide sequence ID" value="NZ_JAIRAU010000008.1"/>
</dbReference>
<organism evidence="3 4">
    <name type="scientific">Nannocystis pusilla</name>
    <dbReference type="NCBI Taxonomy" id="889268"/>
    <lineage>
        <taxon>Bacteria</taxon>
        <taxon>Pseudomonadati</taxon>
        <taxon>Myxococcota</taxon>
        <taxon>Polyangia</taxon>
        <taxon>Nannocystales</taxon>
        <taxon>Nannocystaceae</taxon>
        <taxon>Nannocystis</taxon>
    </lineage>
</organism>
<dbReference type="Proteomes" id="UP001139031">
    <property type="component" value="Unassembled WGS sequence"/>
</dbReference>
<keyword evidence="2" id="KW-0472">Membrane</keyword>
<keyword evidence="2" id="KW-1133">Transmembrane helix</keyword>
<name>A0ABS7TMV0_9BACT</name>
<proteinExistence type="predicted"/>
<sequence>MLLTPFAAFARQLREIASNSTAFVGSLVGSTLLSGGVAALVMFAPTFEVSADDDIALIEYIPGELVRRGPQLDPQAIPEKPVVRATRAPDHAARSSVTTDDQPAPKPTPPRPTSDRDTSAPSKPRDPAAPVSDRDRPSNTPYDDLPTVDELPGDPFGSADGWSDTYKAGDPWATAVMRALNNMRVGTFAAEGNDVTYKFRLEVCPDGSLSAQLKQSTGDPVLDARIKNAIDALEVDVPDEVLTLLAGKCQKIKYEFTWRSKDAGRGTVQ</sequence>
<protein>
    <recommendedName>
        <fullName evidence="5">Energy transducer TonB</fullName>
    </recommendedName>
</protein>
<keyword evidence="2" id="KW-0812">Transmembrane</keyword>
<gene>
    <name evidence="3" type="ORF">K7C98_09850</name>
</gene>